<keyword evidence="2" id="KW-1185">Reference proteome</keyword>
<sequence>MKNFLIDAFRTAAQYQDIILISIKWNNGMEKWMPVDEDGYKSCVAHMLCWCLFFRAEFYIFFCYINRTTFHFLCISISAAMKESFEHVGFIVHLITSLIGTNYANSALGFHF</sequence>
<dbReference type="AlphaFoldDB" id="A0ABC8UII0"/>
<name>A0ABC8UII0_9AQUA</name>
<evidence type="ECO:0000313" key="2">
    <source>
        <dbReference type="Proteomes" id="UP001642360"/>
    </source>
</evidence>
<organism evidence="1 2">
    <name type="scientific">Ilex paraguariensis</name>
    <name type="common">yerba mate</name>
    <dbReference type="NCBI Taxonomy" id="185542"/>
    <lineage>
        <taxon>Eukaryota</taxon>
        <taxon>Viridiplantae</taxon>
        <taxon>Streptophyta</taxon>
        <taxon>Embryophyta</taxon>
        <taxon>Tracheophyta</taxon>
        <taxon>Spermatophyta</taxon>
        <taxon>Magnoliopsida</taxon>
        <taxon>eudicotyledons</taxon>
        <taxon>Gunneridae</taxon>
        <taxon>Pentapetalae</taxon>
        <taxon>asterids</taxon>
        <taxon>campanulids</taxon>
        <taxon>Aquifoliales</taxon>
        <taxon>Aquifoliaceae</taxon>
        <taxon>Ilex</taxon>
    </lineage>
</organism>
<dbReference type="EMBL" id="CAUOFW020007835">
    <property type="protein sequence ID" value="CAK9180788.1"/>
    <property type="molecule type" value="Genomic_DNA"/>
</dbReference>
<protein>
    <submittedName>
        <fullName evidence="1">Uncharacterized protein</fullName>
    </submittedName>
</protein>
<comment type="caution">
    <text evidence="1">The sequence shown here is derived from an EMBL/GenBank/DDBJ whole genome shotgun (WGS) entry which is preliminary data.</text>
</comment>
<accession>A0ABC8UII0</accession>
<proteinExistence type="predicted"/>
<gene>
    <name evidence="1" type="ORF">ILEXP_LOCUS50814</name>
</gene>
<dbReference type="Proteomes" id="UP001642360">
    <property type="component" value="Unassembled WGS sequence"/>
</dbReference>
<reference evidence="1 2" key="1">
    <citation type="submission" date="2024-02" db="EMBL/GenBank/DDBJ databases">
        <authorList>
            <person name="Vignale AGUSTIN F."/>
            <person name="Sosa J E."/>
            <person name="Modenutti C."/>
        </authorList>
    </citation>
    <scope>NUCLEOTIDE SEQUENCE [LARGE SCALE GENOMIC DNA]</scope>
</reference>
<evidence type="ECO:0000313" key="1">
    <source>
        <dbReference type="EMBL" id="CAK9180788.1"/>
    </source>
</evidence>